<proteinExistence type="predicted"/>
<gene>
    <name evidence="1" type="ORF">OWV82_009484</name>
</gene>
<sequence length="92" mass="10246">MAPKVPVNSILLFSRRGYAIAAENARVQQQATAAATVMRKNVAADLRGGIPGSVEKKEFWMRDPKTGNWIPESQFNQIDAADLRDKFLSKKK</sequence>
<protein>
    <submittedName>
        <fullName evidence="1">Late embryogenesis abundant protein</fullName>
    </submittedName>
</protein>
<accession>A0ACC1Y5A8</accession>
<keyword evidence="2" id="KW-1185">Reference proteome</keyword>
<organism evidence="1 2">
    <name type="scientific">Melia azedarach</name>
    <name type="common">Chinaberry tree</name>
    <dbReference type="NCBI Taxonomy" id="155640"/>
    <lineage>
        <taxon>Eukaryota</taxon>
        <taxon>Viridiplantae</taxon>
        <taxon>Streptophyta</taxon>
        <taxon>Embryophyta</taxon>
        <taxon>Tracheophyta</taxon>
        <taxon>Spermatophyta</taxon>
        <taxon>Magnoliopsida</taxon>
        <taxon>eudicotyledons</taxon>
        <taxon>Gunneridae</taxon>
        <taxon>Pentapetalae</taxon>
        <taxon>rosids</taxon>
        <taxon>malvids</taxon>
        <taxon>Sapindales</taxon>
        <taxon>Meliaceae</taxon>
        <taxon>Melia</taxon>
    </lineage>
</organism>
<evidence type="ECO:0000313" key="1">
    <source>
        <dbReference type="EMBL" id="KAJ4717690.1"/>
    </source>
</evidence>
<dbReference type="Proteomes" id="UP001164539">
    <property type="component" value="Chromosome 5"/>
</dbReference>
<name>A0ACC1Y5A8_MELAZ</name>
<reference evidence="1 2" key="1">
    <citation type="journal article" date="2023" name="Science">
        <title>Complex scaffold remodeling in plant triterpene biosynthesis.</title>
        <authorList>
            <person name="De La Pena R."/>
            <person name="Hodgson H."/>
            <person name="Liu J.C."/>
            <person name="Stephenson M.J."/>
            <person name="Martin A.C."/>
            <person name="Owen C."/>
            <person name="Harkess A."/>
            <person name="Leebens-Mack J."/>
            <person name="Jimenez L.E."/>
            <person name="Osbourn A."/>
            <person name="Sattely E.S."/>
        </authorList>
    </citation>
    <scope>NUCLEOTIDE SEQUENCE [LARGE SCALE GENOMIC DNA]</scope>
    <source>
        <strain evidence="2">cv. JPN11</strain>
        <tissue evidence="1">Leaf</tissue>
    </source>
</reference>
<comment type="caution">
    <text evidence="1">The sequence shown here is derived from an EMBL/GenBank/DDBJ whole genome shotgun (WGS) entry which is preliminary data.</text>
</comment>
<evidence type="ECO:0000313" key="2">
    <source>
        <dbReference type="Proteomes" id="UP001164539"/>
    </source>
</evidence>
<dbReference type="EMBL" id="CM051398">
    <property type="protein sequence ID" value="KAJ4717690.1"/>
    <property type="molecule type" value="Genomic_DNA"/>
</dbReference>